<reference evidence="2" key="2">
    <citation type="submission" date="2016-01" db="EMBL/GenBank/DDBJ databases">
        <authorList>
            <person name="Oliw E.H."/>
        </authorList>
    </citation>
    <scope>NUCLEOTIDE SEQUENCE</scope>
    <source>
        <strain evidence="2">1</strain>
    </source>
</reference>
<dbReference type="InterPro" id="IPR003749">
    <property type="entry name" value="ThiS/MoaD-like"/>
</dbReference>
<dbReference type="RefSeq" id="WP_068577972.1">
    <property type="nucleotide sequence ID" value="NZ_CP015193.1"/>
</dbReference>
<protein>
    <submittedName>
        <fullName evidence="1">Thiamine biosynthesis protein ThiS</fullName>
    </submittedName>
</protein>
<evidence type="ECO:0000313" key="3">
    <source>
        <dbReference type="Proteomes" id="UP000093069"/>
    </source>
</evidence>
<dbReference type="GeneID" id="33323051"/>
<reference evidence="3" key="1">
    <citation type="submission" date="2016-01" db="EMBL/GenBank/DDBJ databases">
        <authorList>
            <person name="Vorgias C.E."/>
        </authorList>
    </citation>
    <scope>NUCLEOTIDE SEQUENCE [LARGE SCALE GENOMIC DNA]</scope>
</reference>
<dbReference type="SUPFAM" id="SSF54285">
    <property type="entry name" value="MoaD/ThiS"/>
    <property type="match status" value="1"/>
</dbReference>
<keyword evidence="4" id="KW-1185">Reference proteome</keyword>
<dbReference type="AlphaFoldDB" id="A0A160VTQ2"/>
<dbReference type="STRING" id="54262.CHITON_1370"/>
<dbReference type="Gene3D" id="3.10.20.30">
    <property type="match status" value="1"/>
</dbReference>
<name>A0A160VTQ2_9EURY</name>
<proteinExistence type="predicted"/>
<evidence type="ECO:0000313" key="2">
    <source>
        <dbReference type="EMBL" id="CUX78149.1"/>
    </source>
</evidence>
<sequence>MRVTVILYGNHALKYGPKIEIKVREGERVGEVLRELKIAPEDYHLLINERKVDENYQLKDGDTVKVLPIVYGGNSITDLTASFL</sequence>
<dbReference type="InterPro" id="IPR016155">
    <property type="entry name" value="Mopterin_synth/thiamin_S_b"/>
</dbReference>
<evidence type="ECO:0000313" key="4">
    <source>
        <dbReference type="Proteomes" id="UP000250189"/>
    </source>
</evidence>
<reference evidence="1 4" key="3">
    <citation type="submission" date="2016-04" db="EMBL/GenBank/DDBJ databases">
        <title>Complete genome sequence of Thermococcus chitonophagus type strain GC74.</title>
        <authorList>
            <person name="Oger P.M."/>
        </authorList>
    </citation>
    <scope>NUCLEOTIDE SEQUENCE [LARGE SCALE GENOMIC DNA]</scope>
    <source>
        <strain evidence="1 4">GC74</strain>
    </source>
</reference>
<dbReference type="InterPro" id="IPR012675">
    <property type="entry name" value="Beta-grasp_dom_sf"/>
</dbReference>
<evidence type="ECO:0000313" key="1">
    <source>
        <dbReference type="EMBL" id="ASJ17496.1"/>
    </source>
</evidence>
<organism evidence="2 3">
    <name type="scientific">Thermococcus chitonophagus</name>
    <dbReference type="NCBI Taxonomy" id="54262"/>
    <lineage>
        <taxon>Archaea</taxon>
        <taxon>Methanobacteriati</taxon>
        <taxon>Methanobacteriota</taxon>
        <taxon>Thermococci</taxon>
        <taxon>Thermococcales</taxon>
        <taxon>Thermococcaceae</taxon>
        <taxon>Thermococcus</taxon>
    </lineage>
</organism>
<accession>A0A160VTQ2</accession>
<dbReference type="Proteomes" id="UP000250189">
    <property type="component" value="Chromosome"/>
</dbReference>
<dbReference type="EMBL" id="CP015193">
    <property type="protein sequence ID" value="ASJ17496.1"/>
    <property type="molecule type" value="Genomic_DNA"/>
</dbReference>
<dbReference type="KEGG" id="tch:CHITON_1370"/>
<dbReference type="OrthoDB" id="90908at2157"/>
<dbReference type="Proteomes" id="UP000093069">
    <property type="component" value="Chromosome I"/>
</dbReference>
<dbReference type="EMBL" id="LN999010">
    <property type="protein sequence ID" value="CUX78149.1"/>
    <property type="molecule type" value="Genomic_DNA"/>
</dbReference>
<gene>
    <name evidence="1" type="ORF">A3L04_10670</name>
    <name evidence="2" type="ORF">CHITON_1370</name>
</gene>
<dbReference type="Pfam" id="PF02597">
    <property type="entry name" value="ThiS"/>
    <property type="match status" value="1"/>
</dbReference>